<name>A0A1M2VUB1_TRAPU</name>
<evidence type="ECO:0000256" key="1">
    <source>
        <dbReference type="SAM" id="MobiDB-lite"/>
    </source>
</evidence>
<accession>A0A1M2VUB1</accession>
<dbReference type="EMBL" id="MNAD01000676">
    <property type="protein sequence ID" value="OJT11187.1"/>
    <property type="molecule type" value="Genomic_DNA"/>
</dbReference>
<comment type="caution">
    <text evidence="2">The sequence shown here is derived from an EMBL/GenBank/DDBJ whole genome shotgun (WGS) entry which is preliminary data.</text>
</comment>
<feature type="compositionally biased region" description="Basic and acidic residues" evidence="1">
    <location>
        <begin position="36"/>
        <end position="49"/>
    </location>
</feature>
<organism evidence="2 3">
    <name type="scientific">Trametes pubescens</name>
    <name type="common">White-rot fungus</name>
    <dbReference type="NCBI Taxonomy" id="154538"/>
    <lineage>
        <taxon>Eukaryota</taxon>
        <taxon>Fungi</taxon>
        <taxon>Dikarya</taxon>
        <taxon>Basidiomycota</taxon>
        <taxon>Agaricomycotina</taxon>
        <taxon>Agaricomycetes</taxon>
        <taxon>Polyporales</taxon>
        <taxon>Polyporaceae</taxon>
        <taxon>Trametes</taxon>
    </lineage>
</organism>
<dbReference type="Proteomes" id="UP000184267">
    <property type="component" value="Unassembled WGS sequence"/>
</dbReference>
<proteinExistence type="predicted"/>
<sequence length="60" mass="6353">MPSENPLTSDDGESALKGSGGGERRYADADMGAKTSENKDTSSRRDETGAKPGLYCTVRK</sequence>
<feature type="region of interest" description="Disordered" evidence="1">
    <location>
        <begin position="1"/>
        <end position="60"/>
    </location>
</feature>
<evidence type="ECO:0000313" key="2">
    <source>
        <dbReference type="EMBL" id="OJT11187.1"/>
    </source>
</evidence>
<keyword evidence="3" id="KW-1185">Reference proteome</keyword>
<protein>
    <submittedName>
        <fullName evidence="2">Uncharacterized protein</fullName>
    </submittedName>
</protein>
<reference evidence="2 3" key="1">
    <citation type="submission" date="2016-10" db="EMBL/GenBank/DDBJ databases">
        <title>Genome sequence of the basidiomycete white-rot fungus Trametes pubescens.</title>
        <authorList>
            <person name="Makela M.R."/>
            <person name="Granchi Z."/>
            <person name="Peng M."/>
            <person name="De Vries R.P."/>
            <person name="Grigoriev I."/>
            <person name="Riley R."/>
            <person name="Hilden K."/>
        </authorList>
    </citation>
    <scope>NUCLEOTIDE SEQUENCE [LARGE SCALE GENOMIC DNA]</scope>
    <source>
        <strain evidence="2 3">FBCC735</strain>
    </source>
</reference>
<gene>
    <name evidence="2" type="ORF">TRAPUB_12294</name>
</gene>
<evidence type="ECO:0000313" key="3">
    <source>
        <dbReference type="Proteomes" id="UP000184267"/>
    </source>
</evidence>
<dbReference type="AlphaFoldDB" id="A0A1M2VUB1"/>